<dbReference type="InterPro" id="IPR008983">
    <property type="entry name" value="Tumour_necrosis_fac-like_dom"/>
</dbReference>
<evidence type="ECO:0000256" key="2">
    <source>
        <dbReference type="ARBA" id="ARBA00022525"/>
    </source>
</evidence>
<evidence type="ECO:0000256" key="1">
    <source>
        <dbReference type="ARBA" id="ARBA00004613"/>
    </source>
</evidence>
<dbReference type="PROSITE" id="PS50871">
    <property type="entry name" value="C1Q"/>
    <property type="match status" value="1"/>
</dbReference>
<dbReference type="GO" id="GO:0005576">
    <property type="term" value="C:extracellular region"/>
    <property type="evidence" value="ECO:0007669"/>
    <property type="project" value="UniProtKB-SubCell"/>
</dbReference>
<dbReference type="SMART" id="SM00110">
    <property type="entry name" value="C1Q"/>
    <property type="match status" value="1"/>
</dbReference>
<evidence type="ECO:0000256" key="3">
    <source>
        <dbReference type="ARBA" id="ARBA00022729"/>
    </source>
</evidence>
<keyword evidence="4" id="KW-0175">Coiled coil</keyword>
<proteinExistence type="predicted"/>
<feature type="domain" description="C1q" evidence="6">
    <location>
        <begin position="69"/>
        <end position="203"/>
    </location>
</feature>
<dbReference type="GeneID" id="114794028"/>
<dbReference type="Gene3D" id="2.60.120.40">
    <property type="match status" value="1"/>
</dbReference>
<accession>A0AAY4DRX8</accession>
<keyword evidence="2" id="KW-0964">Secreted</keyword>
<keyword evidence="3 5" id="KW-0732">Signal</keyword>
<reference evidence="7" key="2">
    <citation type="submission" date="2025-08" db="UniProtKB">
        <authorList>
            <consortium name="Ensembl"/>
        </authorList>
    </citation>
    <scope>IDENTIFICATION</scope>
</reference>
<name>A0AAY4DRX8_9TELE</name>
<feature type="chain" id="PRO_5044186032" description="C1q domain-containing protein" evidence="5">
    <location>
        <begin position="23"/>
        <end position="203"/>
    </location>
</feature>
<keyword evidence="8" id="KW-1185">Reference proteome</keyword>
<evidence type="ECO:0000259" key="6">
    <source>
        <dbReference type="PROSITE" id="PS50871"/>
    </source>
</evidence>
<dbReference type="SUPFAM" id="SSF49842">
    <property type="entry name" value="TNF-like"/>
    <property type="match status" value="1"/>
</dbReference>
<feature type="signal peptide" evidence="5">
    <location>
        <begin position="1"/>
        <end position="22"/>
    </location>
</feature>
<dbReference type="Ensembl" id="ENSDCDT00010057377.1">
    <property type="protein sequence ID" value="ENSDCDP00010047161.1"/>
    <property type="gene ID" value="ENSDCDG00010028600.1"/>
</dbReference>
<protein>
    <recommendedName>
        <fullName evidence="6">C1q domain-containing protein</fullName>
    </recommendedName>
</protein>
<dbReference type="PANTHER" id="PTHR22923">
    <property type="entry name" value="CEREBELLIN-RELATED"/>
    <property type="match status" value="1"/>
</dbReference>
<reference evidence="7" key="3">
    <citation type="submission" date="2025-09" db="UniProtKB">
        <authorList>
            <consortium name="Ensembl"/>
        </authorList>
    </citation>
    <scope>IDENTIFICATION</scope>
</reference>
<sequence>MGVTVIVAVASLLGCLTGPVALEGSSGGQVEAGGNEMCCVPAVIVSRLYALEEKLVAAEKKLAELKKTKESVKVAFTVSLQGETLGPYTTPTTLIYKTVHTNIGSAYSPLTGIFTAPTKGLYYFSFTCFKRSPYISHASLVKNDADVVRVYDHTTSDPDSMATNSAAVQLEAGDVVFVRLVASTQIVGKSDLTTFSGFLVYPL</sequence>
<dbReference type="Pfam" id="PF00386">
    <property type="entry name" value="C1q"/>
    <property type="match status" value="1"/>
</dbReference>
<evidence type="ECO:0000313" key="8">
    <source>
        <dbReference type="Proteomes" id="UP000694580"/>
    </source>
</evidence>
<evidence type="ECO:0000256" key="4">
    <source>
        <dbReference type="SAM" id="Coils"/>
    </source>
</evidence>
<dbReference type="PRINTS" id="PR00007">
    <property type="entry name" value="COMPLEMNTC1Q"/>
</dbReference>
<dbReference type="PANTHER" id="PTHR22923:SF102">
    <property type="entry name" value="CEREBELLIN 13-RELATED"/>
    <property type="match status" value="1"/>
</dbReference>
<dbReference type="GeneTree" id="ENSGT00950000183116"/>
<dbReference type="RefSeq" id="XP_028842123.1">
    <property type="nucleotide sequence ID" value="XM_028986290.1"/>
</dbReference>
<evidence type="ECO:0000256" key="5">
    <source>
        <dbReference type="SAM" id="SignalP"/>
    </source>
</evidence>
<feature type="coiled-coil region" evidence="4">
    <location>
        <begin position="48"/>
        <end position="75"/>
    </location>
</feature>
<reference evidence="7 8" key="1">
    <citation type="submission" date="2020-06" db="EMBL/GenBank/DDBJ databases">
        <authorList>
            <consortium name="Wellcome Sanger Institute Data Sharing"/>
        </authorList>
    </citation>
    <scope>NUCLEOTIDE SEQUENCE [LARGE SCALE GENOMIC DNA]</scope>
</reference>
<dbReference type="InterPro" id="IPR050822">
    <property type="entry name" value="Cerebellin_Synaptic_Org"/>
</dbReference>
<gene>
    <name evidence="7" type="primary">LOC114794028</name>
</gene>
<dbReference type="Proteomes" id="UP000694580">
    <property type="component" value="Chromosome 1"/>
</dbReference>
<evidence type="ECO:0000313" key="7">
    <source>
        <dbReference type="Ensembl" id="ENSDCDP00010047161.1"/>
    </source>
</evidence>
<dbReference type="InterPro" id="IPR001073">
    <property type="entry name" value="C1q_dom"/>
</dbReference>
<organism evidence="7 8">
    <name type="scientific">Denticeps clupeoides</name>
    <name type="common">denticle herring</name>
    <dbReference type="NCBI Taxonomy" id="299321"/>
    <lineage>
        <taxon>Eukaryota</taxon>
        <taxon>Metazoa</taxon>
        <taxon>Chordata</taxon>
        <taxon>Craniata</taxon>
        <taxon>Vertebrata</taxon>
        <taxon>Euteleostomi</taxon>
        <taxon>Actinopterygii</taxon>
        <taxon>Neopterygii</taxon>
        <taxon>Teleostei</taxon>
        <taxon>Clupei</taxon>
        <taxon>Clupeiformes</taxon>
        <taxon>Denticipitoidei</taxon>
        <taxon>Denticipitidae</taxon>
        <taxon>Denticeps</taxon>
    </lineage>
</organism>
<comment type="subcellular location">
    <subcellularLocation>
        <location evidence="1">Secreted</location>
    </subcellularLocation>
</comment>
<dbReference type="AlphaFoldDB" id="A0AAY4DRX8"/>